<dbReference type="GeneID" id="19403605"/>
<dbReference type="OrthoDB" id="3715018at2759"/>
<dbReference type="RefSeq" id="XP_008026983.1">
    <property type="nucleotide sequence ID" value="XM_008028792.1"/>
</dbReference>
<sequence length="389" mass="43738">MAGKKRKASDIDSATQSATNMSSIPTGNGTRKRPTTRGNNGKSSAADKGVTQSPATVPRPRKTKKSPSDEQVEAHPAATFKTPSNPQATFEGLPAELRLQIYNVLCDSTLVHVHKQTSDGRPIHVYDPSVQKPVGPVKYTWTPCRQPNPKTPLLCANPKWSGMCKEEDRCTHKLDAPPEPRGFWALAASNKAIRNEAREFFLRSSIFSVHPNDFSDWIRHVQLHFPHHIKHIQRITLAGPDSAYASAQLKMMHVREFLPHLKGLGIQCQSPVWTWISRYPANDDLEISEDAWKYWRVLGCADGWAPSVTIALEAMIWRKKRNAVPWNPDLTDQQAVIRVIRKGIELSGGDAQEPADWEVEVQKSGPLAEQKRCAKWKAWWRLGELKNFV</sequence>
<feature type="region of interest" description="Disordered" evidence="1">
    <location>
        <begin position="1"/>
        <end position="89"/>
    </location>
</feature>
<dbReference type="EMBL" id="KB908703">
    <property type="protein sequence ID" value="EOA84710.1"/>
    <property type="molecule type" value="Genomic_DNA"/>
</dbReference>
<keyword evidence="3" id="KW-1185">Reference proteome</keyword>
<evidence type="ECO:0000313" key="2">
    <source>
        <dbReference type="EMBL" id="EOA84710.1"/>
    </source>
</evidence>
<gene>
    <name evidence="2" type="ORF">SETTUDRAFT_31956</name>
</gene>
<accession>R0IHR1</accession>
<dbReference type="HOGENOM" id="CLU_710112_0_0_1"/>
<protein>
    <submittedName>
        <fullName evidence="2">Uncharacterized protein</fullName>
    </submittedName>
</protein>
<organism evidence="2 3">
    <name type="scientific">Exserohilum turcicum (strain 28A)</name>
    <name type="common">Northern leaf blight fungus</name>
    <name type="synonym">Setosphaeria turcica</name>
    <dbReference type="NCBI Taxonomy" id="671987"/>
    <lineage>
        <taxon>Eukaryota</taxon>
        <taxon>Fungi</taxon>
        <taxon>Dikarya</taxon>
        <taxon>Ascomycota</taxon>
        <taxon>Pezizomycotina</taxon>
        <taxon>Dothideomycetes</taxon>
        <taxon>Pleosporomycetidae</taxon>
        <taxon>Pleosporales</taxon>
        <taxon>Pleosporineae</taxon>
        <taxon>Pleosporaceae</taxon>
        <taxon>Exserohilum</taxon>
    </lineage>
</organism>
<reference evidence="2 3" key="1">
    <citation type="journal article" date="2012" name="PLoS Pathog.">
        <title>Diverse lifestyles and strategies of plant pathogenesis encoded in the genomes of eighteen Dothideomycetes fungi.</title>
        <authorList>
            <person name="Ohm R.A."/>
            <person name="Feau N."/>
            <person name="Henrissat B."/>
            <person name="Schoch C.L."/>
            <person name="Horwitz B.A."/>
            <person name="Barry K.W."/>
            <person name="Condon B.J."/>
            <person name="Copeland A.C."/>
            <person name="Dhillon B."/>
            <person name="Glaser F."/>
            <person name="Hesse C.N."/>
            <person name="Kosti I."/>
            <person name="LaButti K."/>
            <person name="Lindquist E.A."/>
            <person name="Lucas S."/>
            <person name="Salamov A.A."/>
            <person name="Bradshaw R.E."/>
            <person name="Ciuffetti L."/>
            <person name="Hamelin R.C."/>
            <person name="Kema G.H.J."/>
            <person name="Lawrence C."/>
            <person name="Scott J.A."/>
            <person name="Spatafora J.W."/>
            <person name="Turgeon B.G."/>
            <person name="de Wit P.J.G.M."/>
            <person name="Zhong S."/>
            <person name="Goodwin S.B."/>
            <person name="Grigoriev I.V."/>
        </authorList>
    </citation>
    <scope>NUCLEOTIDE SEQUENCE [LARGE SCALE GENOMIC DNA]</scope>
    <source>
        <strain evidence="3">28A</strain>
    </source>
</reference>
<dbReference type="Proteomes" id="UP000016935">
    <property type="component" value="Unassembled WGS sequence"/>
</dbReference>
<reference evidence="2 3" key="2">
    <citation type="journal article" date="2013" name="PLoS Genet.">
        <title>Comparative genome structure, secondary metabolite, and effector coding capacity across Cochliobolus pathogens.</title>
        <authorList>
            <person name="Condon B.J."/>
            <person name="Leng Y."/>
            <person name="Wu D."/>
            <person name="Bushley K.E."/>
            <person name="Ohm R.A."/>
            <person name="Otillar R."/>
            <person name="Martin J."/>
            <person name="Schackwitz W."/>
            <person name="Grimwood J."/>
            <person name="MohdZainudin N."/>
            <person name="Xue C."/>
            <person name="Wang R."/>
            <person name="Manning V.A."/>
            <person name="Dhillon B."/>
            <person name="Tu Z.J."/>
            <person name="Steffenson B.J."/>
            <person name="Salamov A."/>
            <person name="Sun H."/>
            <person name="Lowry S."/>
            <person name="LaButti K."/>
            <person name="Han J."/>
            <person name="Copeland A."/>
            <person name="Lindquist E."/>
            <person name="Barry K."/>
            <person name="Schmutz J."/>
            <person name="Baker S.E."/>
            <person name="Ciuffetti L.M."/>
            <person name="Grigoriev I.V."/>
            <person name="Zhong S."/>
            <person name="Turgeon B.G."/>
        </authorList>
    </citation>
    <scope>NUCLEOTIDE SEQUENCE [LARGE SCALE GENOMIC DNA]</scope>
    <source>
        <strain evidence="3">28A</strain>
    </source>
</reference>
<evidence type="ECO:0000256" key="1">
    <source>
        <dbReference type="SAM" id="MobiDB-lite"/>
    </source>
</evidence>
<evidence type="ECO:0000313" key="3">
    <source>
        <dbReference type="Proteomes" id="UP000016935"/>
    </source>
</evidence>
<dbReference type="AlphaFoldDB" id="R0IHR1"/>
<feature type="compositionally biased region" description="Polar residues" evidence="1">
    <location>
        <begin position="12"/>
        <end position="29"/>
    </location>
</feature>
<proteinExistence type="predicted"/>
<name>R0IHR1_EXST2</name>